<protein>
    <submittedName>
        <fullName evidence="1">Uncharacterized protein</fullName>
    </submittedName>
</protein>
<evidence type="ECO:0000313" key="1">
    <source>
        <dbReference type="EMBL" id="OMH80138.1"/>
    </source>
</evidence>
<evidence type="ECO:0000313" key="2">
    <source>
        <dbReference type="Proteomes" id="UP000188320"/>
    </source>
</evidence>
<accession>A0A1R1PGR8</accession>
<dbReference type="EMBL" id="LSSK01001297">
    <property type="protein sequence ID" value="OMH80138.1"/>
    <property type="molecule type" value="Genomic_DNA"/>
</dbReference>
<dbReference type="Proteomes" id="UP000188320">
    <property type="component" value="Unassembled WGS sequence"/>
</dbReference>
<name>A0A1R1PGR8_ZANCU</name>
<comment type="caution">
    <text evidence="1">The sequence shown here is derived from an EMBL/GenBank/DDBJ whole genome shotgun (WGS) entry which is preliminary data.</text>
</comment>
<sequence>MLISILETDKARSKLLIAFENFFVHSFKTISSGLFSEYSLESGVLRICHQPGQHIFVWLKIAVYRFSYKPVNVTIGELAFVCFKSARKD</sequence>
<reference evidence="2" key="1">
    <citation type="submission" date="2017-01" db="EMBL/GenBank/DDBJ databases">
        <authorList>
            <person name="Wang Y."/>
            <person name="White M."/>
            <person name="Kvist S."/>
            <person name="Moncalvo J.-M."/>
        </authorList>
    </citation>
    <scope>NUCLEOTIDE SEQUENCE [LARGE SCALE GENOMIC DNA]</scope>
    <source>
        <strain evidence="2">COL-18-3</strain>
    </source>
</reference>
<dbReference type="AlphaFoldDB" id="A0A1R1PGR8"/>
<gene>
    <name evidence="1" type="ORF">AX774_g6429</name>
</gene>
<organism evidence="1 2">
    <name type="scientific">Zancudomyces culisetae</name>
    <name type="common">Gut fungus</name>
    <name type="synonym">Smittium culisetae</name>
    <dbReference type="NCBI Taxonomy" id="1213189"/>
    <lineage>
        <taxon>Eukaryota</taxon>
        <taxon>Fungi</taxon>
        <taxon>Fungi incertae sedis</taxon>
        <taxon>Zoopagomycota</taxon>
        <taxon>Kickxellomycotina</taxon>
        <taxon>Harpellomycetes</taxon>
        <taxon>Harpellales</taxon>
        <taxon>Legeriomycetaceae</taxon>
        <taxon>Zancudomyces</taxon>
    </lineage>
</organism>
<keyword evidence="2" id="KW-1185">Reference proteome</keyword>
<proteinExistence type="predicted"/>